<comment type="caution">
    <text evidence="2">The sequence shown here is derived from an EMBL/GenBank/DDBJ whole genome shotgun (WGS) entry which is preliminary data.</text>
</comment>
<dbReference type="SMART" id="SM00052">
    <property type="entry name" value="EAL"/>
    <property type="match status" value="1"/>
</dbReference>
<dbReference type="OrthoDB" id="9812358at2"/>
<evidence type="ECO:0000259" key="1">
    <source>
        <dbReference type="PROSITE" id="PS50883"/>
    </source>
</evidence>
<dbReference type="InterPro" id="IPR001633">
    <property type="entry name" value="EAL_dom"/>
</dbReference>
<evidence type="ECO:0000313" key="3">
    <source>
        <dbReference type="Proteomes" id="UP000035760"/>
    </source>
</evidence>
<dbReference type="SUPFAM" id="SSF141868">
    <property type="entry name" value="EAL domain-like"/>
    <property type="match status" value="1"/>
</dbReference>
<proteinExistence type="predicted"/>
<dbReference type="AlphaFoldDB" id="W6M1Z3"/>
<dbReference type="CDD" id="cd01948">
    <property type="entry name" value="EAL"/>
    <property type="match status" value="1"/>
</dbReference>
<protein>
    <recommendedName>
        <fullName evidence="1">EAL domain-containing protein</fullName>
    </recommendedName>
</protein>
<reference evidence="2" key="2">
    <citation type="submission" date="2014-03" db="EMBL/GenBank/DDBJ databases">
        <title>Candidatus Competibacter-lineage genomes retrieved from metagenomes reveal functional metabolic diversity.</title>
        <authorList>
            <person name="McIlroy S.J."/>
            <person name="Albertsen M."/>
            <person name="Andresen E.K."/>
            <person name="Saunders A.M."/>
            <person name="Kristiansen R."/>
            <person name="Stokholm-Bjerregaard M."/>
            <person name="Nielsen K.L."/>
            <person name="Nielsen P.H."/>
        </authorList>
    </citation>
    <scope>NUCLEOTIDE SEQUENCE</scope>
    <source>
        <strain evidence="2">Run_A_D11</strain>
    </source>
</reference>
<dbReference type="Gene3D" id="3.20.20.450">
    <property type="entry name" value="EAL domain"/>
    <property type="match status" value="1"/>
</dbReference>
<dbReference type="Pfam" id="PF00563">
    <property type="entry name" value="EAL"/>
    <property type="match status" value="1"/>
</dbReference>
<accession>W6M1Z3</accession>
<reference evidence="2" key="1">
    <citation type="submission" date="2013-07" db="EMBL/GenBank/DDBJ databases">
        <authorList>
            <person name="McIlroy S."/>
        </authorList>
    </citation>
    <scope>NUCLEOTIDE SEQUENCE [LARGE SCALE GENOMIC DNA]</scope>
    <source>
        <strain evidence="2">Run_A_D11</strain>
    </source>
</reference>
<organism evidence="2 3">
    <name type="scientific">Candidatus Competibacter denitrificans Run_A_D11</name>
    <dbReference type="NCBI Taxonomy" id="1400863"/>
    <lineage>
        <taxon>Bacteria</taxon>
        <taxon>Pseudomonadati</taxon>
        <taxon>Pseudomonadota</taxon>
        <taxon>Gammaproteobacteria</taxon>
        <taxon>Candidatus Competibacteraceae</taxon>
        <taxon>Candidatus Competibacter</taxon>
    </lineage>
</organism>
<dbReference type="PANTHER" id="PTHR33121:SF70">
    <property type="entry name" value="SIGNALING PROTEIN YKOW"/>
    <property type="match status" value="1"/>
</dbReference>
<dbReference type="EMBL" id="CBTJ020000020">
    <property type="protein sequence ID" value="CDI01467.1"/>
    <property type="molecule type" value="Genomic_DNA"/>
</dbReference>
<dbReference type="InterPro" id="IPR035919">
    <property type="entry name" value="EAL_sf"/>
</dbReference>
<name>W6M1Z3_9GAMM</name>
<dbReference type="STRING" id="1400863.BN873_150255"/>
<dbReference type="PROSITE" id="PS50883">
    <property type="entry name" value="EAL"/>
    <property type="match status" value="1"/>
</dbReference>
<gene>
    <name evidence="2" type="ORF">BN873_150255</name>
</gene>
<dbReference type="InterPro" id="IPR050706">
    <property type="entry name" value="Cyclic-di-GMP_PDE-like"/>
</dbReference>
<feature type="domain" description="EAL" evidence="1">
    <location>
        <begin position="8"/>
        <end position="262"/>
    </location>
</feature>
<dbReference type="PANTHER" id="PTHR33121">
    <property type="entry name" value="CYCLIC DI-GMP PHOSPHODIESTERASE PDEF"/>
    <property type="match status" value="1"/>
</dbReference>
<sequence>MNDTLLRQLELKAALRDALARTEFELVYQPVMNLWTGAIVGVEALLRWRHPTRGTVSPAEFVPLAEEIGEITQIGYWALREACQQIANLHRRTAVSLQVAINLSTSQLQDPGLTQCISAVLAETGLAPSALILEIAETAVMQDPESAIDHAHTLKTTGVRLAIDDFGAGQLSADHIRRFPADILKIDKSVVDGIGAQGEGQALTTSLIDLAATLKLRSVAEGIERIEQLDRLRELGCDFGQGYLFSAAVEVHQLDRLVSQGGRWPRNHLGNGGPSNNRPA</sequence>
<dbReference type="RefSeq" id="WP_048670605.1">
    <property type="nucleotide sequence ID" value="NZ_CBTJ020000020.1"/>
</dbReference>
<dbReference type="Proteomes" id="UP000035760">
    <property type="component" value="Unassembled WGS sequence"/>
</dbReference>
<evidence type="ECO:0000313" key="2">
    <source>
        <dbReference type="EMBL" id="CDI01467.1"/>
    </source>
</evidence>
<dbReference type="GO" id="GO:0071111">
    <property type="term" value="F:cyclic-guanylate-specific phosphodiesterase activity"/>
    <property type="evidence" value="ECO:0007669"/>
    <property type="project" value="InterPro"/>
</dbReference>
<keyword evidence="3" id="KW-1185">Reference proteome</keyword>